<evidence type="ECO:0000259" key="4">
    <source>
        <dbReference type="Pfam" id="PF25372"/>
    </source>
</evidence>
<evidence type="ECO:0008006" key="7">
    <source>
        <dbReference type="Google" id="ProtNLM"/>
    </source>
</evidence>
<comment type="subcellular location">
    <subcellularLocation>
        <location evidence="1">Cytoplasm</location>
        <location evidence="1">Cytoskeleton</location>
        <location evidence="1">Cilium axoneme</location>
    </subcellularLocation>
</comment>
<dbReference type="PANTHER" id="PTHR13318">
    <property type="entry name" value="PARTNER OF PAIRED, ISOFORM B-RELATED"/>
    <property type="match status" value="1"/>
</dbReference>
<dbReference type="GO" id="GO:0005930">
    <property type="term" value="C:axoneme"/>
    <property type="evidence" value="ECO:0007669"/>
    <property type="project" value="UniProtKB-SubCell"/>
</dbReference>
<protein>
    <recommendedName>
        <fullName evidence="7">F-box domain-containing protein</fullName>
    </recommendedName>
</protein>
<feature type="compositionally biased region" description="Polar residues" evidence="2">
    <location>
        <begin position="90"/>
        <end position="101"/>
    </location>
</feature>
<dbReference type="Gene3D" id="3.80.10.10">
    <property type="entry name" value="Ribonuclease Inhibitor"/>
    <property type="match status" value="6"/>
</dbReference>
<dbReference type="SUPFAM" id="SSF52047">
    <property type="entry name" value="RNI-like"/>
    <property type="match status" value="2"/>
</dbReference>
<proteinExistence type="predicted"/>
<evidence type="ECO:0000256" key="2">
    <source>
        <dbReference type="SAM" id="MobiDB-lite"/>
    </source>
</evidence>
<dbReference type="InterPro" id="IPR001810">
    <property type="entry name" value="F-box_dom"/>
</dbReference>
<dbReference type="Proteomes" id="UP000708148">
    <property type="component" value="Unassembled WGS sequence"/>
</dbReference>
<dbReference type="InterPro" id="IPR001611">
    <property type="entry name" value="Leu-rich_rpt"/>
</dbReference>
<dbReference type="InterPro" id="IPR057207">
    <property type="entry name" value="FBXL15_LRR"/>
</dbReference>
<feature type="domain" description="F-box/LRR-repeat protein 15-like leucin rich repeat" evidence="4">
    <location>
        <begin position="668"/>
        <end position="768"/>
    </location>
</feature>
<keyword evidence="6" id="KW-1185">Reference proteome</keyword>
<evidence type="ECO:0000256" key="1">
    <source>
        <dbReference type="ARBA" id="ARBA00004430"/>
    </source>
</evidence>
<reference evidence="5" key="1">
    <citation type="submission" date="2020-12" db="EMBL/GenBank/DDBJ databases">
        <authorList>
            <person name="Iha C."/>
        </authorList>
    </citation>
    <scope>NUCLEOTIDE SEQUENCE</scope>
</reference>
<dbReference type="OrthoDB" id="541896at2759"/>
<gene>
    <name evidence="5" type="ORF">OSTQU699_LOCUS6224</name>
</gene>
<dbReference type="InterPro" id="IPR032675">
    <property type="entry name" value="LRR_dom_sf"/>
</dbReference>
<organism evidence="5 6">
    <name type="scientific">Ostreobium quekettii</name>
    <dbReference type="NCBI Taxonomy" id="121088"/>
    <lineage>
        <taxon>Eukaryota</taxon>
        <taxon>Viridiplantae</taxon>
        <taxon>Chlorophyta</taxon>
        <taxon>core chlorophytes</taxon>
        <taxon>Ulvophyceae</taxon>
        <taxon>TCBD clade</taxon>
        <taxon>Bryopsidales</taxon>
        <taxon>Ostreobineae</taxon>
        <taxon>Ostreobiaceae</taxon>
        <taxon>Ostreobium</taxon>
    </lineage>
</organism>
<evidence type="ECO:0000313" key="6">
    <source>
        <dbReference type="Proteomes" id="UP000708148"/>
    </source>
</evidence>
<dbReference type="GO" id="GO:0019005">
    <property type="term" value="C:SCF ubiquitin ligase complex"/>
    <property type="evidence" value="ECO:0007669"/>
    <property type="project" value="TreeGrafter"/>
</dbReference>
<dbReference type="SMART" id="SM00367">
    <property type="entry name" value="LRR_CC"/>
    <property type="match status" value="14"/>
</dbReference>
<sequence>MDAFQGQLFALHCATCAFIVYTLLSMDQPWLCLLVVLAESVLFALPKASVLQTELQQASVTVLLVLAVAARAWKEPHRRRARRRAAGATPQGTTDSASPASRKNADARASLPVAEAGNWVQMPKALMGQVLKHLTPLDLRSARLVCWHWSVSLAHAISRLQPSKFLPSIIVKDFPFLHELDLHNCTEDVDAQGLRYIQELQNLEVLDMGQDPMFLASTINDSCIAGLLGLSLLHTLNLTQCVHITDEGVGILVQLSSLTSLSISGCAAVTDAGMAQLSRLRGLRRLEVPWCLKISDAGILSLSHLTALEALNISGCQLVSEAGVCSLSAFTGLKSLNLVYTGVSMASVSDRALGRLCGLTGLLQLSLGCMQLRGTRVSDEGLKTIAKNHRGLTHLTLMWLNVGNEGVMALTSLSRLRVLVLRGCPRVTADGVAHLGGLPQLRDVNLLSNPWLDVTDGVLCDFAPLSGLRSLGLGDMHQANVLSDFGMELLAGFGGLTSLSLAYTMWEFAGDGLAPLLGLTALRSLDMQGCGSLNDATLRVVGRLSSLTSLQLSHCKKVTSRGAAHLTALTDVVILALGGCHRIDDAGLEAISSLTHIRTLVLSELLEITDAGLERLEGMVELQTLDLSGCEGLRGTGFCALGRVPLTSVSLGGCVGLADEGVAAFCRAEASTGLTKLDLCGCNLLTGDGAAALDVLTRLTGLDLSNCVWMGDAPLAVLCNLPRLATFKLSGCSRVTDSGIEMLTRLEGLLTMHLDRCPRITDVGLSNLGKCTSLTSLCLQRCINITDYGISHLTGLTRLCILNLALCPKVTAVGLALLRDLGAVACLEY</sequence>
<dbReference type="PANTHER" id="PTHR13318:SF95">
    <property type="entry name" value="F-BOX PROTEIN YLR352W"/>
    <property type="match status" value="1"/>
</dbReference>
<dbReference type="Pfam" id="PF13516">
    <property type="entry name" value="LRR_6"/>
    <property type="match status" value="4"/>
</dbReference>
<accession>A0A8S1J3T2</accession>
<dbReference type="InterPro" id="IPR036047">
    <property type="entry name" value="F-box-like_dom_sf"/>
</dbReference>
<evidence type="ECO:0000259" key="3">
    <source>
        <dbReference type="Pfam" id="PF00646"/>
    </source>
</evidence>
<comment type="caution">
    <text evidence="5">The sequence shown here is derived from an EMBL/GenBank/DDBJ whole genome shotgun (WGS) entry which is preliminary data.</text>
</comment>
<dbReference type="EMBL" id="CAJHUC010001367">
    <property type="protein sequence ID" value="CAD7700865.1"/>
    <property type="molecule type" value="Genomic_DNA"/>
</dbReference>
<dbReference type="SUPFAM" id="SSF81383">
    <property type="entry name" value="F-box domain"/>
    <property type="match status" value="1"/>
</dbReference>
<dbReference type="Pfam" id="PF00646">
    <property type="entry name" value="F-box"/>
    <property type="match status" value="1"/>
</dbReference>
<feature type="domain" description="F-box" evidence="3">
    <location>
        <begin position="119"/>
        <end position="149"/>
    </location>
</feature>
<dbReference type="AlphaFoldDB" id="A0A8S1J3T2"/>
<dbReference type="InterPro" id="IPR006553">
    <property type="entry name" value="Leu-rich_rpt_Cys-con_subtyp"/>
</dbReference>
<evidence type="ECO:0000313" key="5">
    <source>
        <dbReference type="EMBL" id="CAD7700865.1"/>
    </source>
</evidence>
<dbReference type="Pfam" id="PF25372">
    <property type="entry name" value="DUF7885"/>
    <property type="match status" value="1"/>
</dbReference>
<feature type="region of interest" description="Disordered" evidence="2">
    <location>
        <begin position="77"/>
        <end position="104"/>
    </location>
</feature>
<name>A0A8S1J3T2_9CHLO</name>
<dbReference type="GO" id="GO:0031146">
    <property type="term" value="P:SCF-dependent proteasomal ubiquitin-dependent protein catabolic process"/>
    <property type="evidence" value="ECO:0007669"/>
    <property type="project" value="TreeGrafter"/>
</dbReference>